<dbReference type="Pfam" id="PF17239">
    <property type="entry name" value="DUF5312"/>
    <property type="match status" value="1"/>
</dbReference>
<evidence type="ECO:0000313" key="2">
    <source>
        <dbReference type="Proteomes" id="UP000007254"/>
    </source>
</evidence>
<dbReference type="OrthoDB" id="349962at2"/>
<name>G0GCQ6_WINT7</name>
<dbReference type="EMBL" id="CP002903">
    <property type="protein sequence ID" value="AEJ60475.1"/>
    <property type="molecule type" value="Genomic_DNA"/>
</dbReference>
<keyword evidence="2" id="KW-1185">Reference proteome</keyword>
<dbReference type="AlphaFoldDB" id="G0GCQ6"/>
<dbReference type="InterPro" id="IPR035196">
    <property type="entry name" value="DUF5312"/>
</dbReference>
<dbReference type="KEGG" id="stq:Spith_0188"/>
<sequence length="524" mass="61155">MSDGIPGTAPVRKGFLGRILDIILGANDPARQKRRALRQIAKEIRRSKYRFYNPRSDEALPQLAQFFFQIYRVIGPAQTLLQHADSSKALRRLVVESFLPEEKRGILARLDPGALRVRVKEVSLEQLTEEVKGDLVELYDLCSRDRAERMNRVYETILYLVGFVKFDFYFLLKKFDASFPEQDPSYTPRFEPISAEYVVDDLKDFLDVIGPLDPGLPWQEVFPVLRLYKGVEVVDPRLWQRMFNALMAVKRSDILVKIVQHVEKNPAFQPEVRVSRQDIVEGVLEELRRDAEAVIRGLREEKRKMKLGQLLRMVFGTDAVARSRYYTEATASAFARHDVGTFLYVEPFNYLKAFLLDFYKRDVRMLAELFIVRGKWTAPQVSQELSDAYYRVMDIAQEVVELDESLSDEGERGQKIRQYLHRSGSGKEPAVKRVLKQYIDDVNEAVRRMVMETAQNLISIGKIFKSLIEDSQGSKREVILNWREVENAYEGEDLQRDMVETYKKIYYFIQILQLFFTRKRQPEE</sequence>
<organism evidence="1 2">
    <name type="scientific">Winmispira thermophila (strain ATCC 700085 / DSM 6578 / Z-1203)</name>
    <name type="common">Spirochaeta thermophila</name>
    <dbReference type="NCBI Taxonomy" id="869211"/>
    <lineage>
        <taxon>Bacteria</taxon>
        <taxon>Pseudomonadati</taxon>
        <taxon>Spirochaetota</taxon>
        <taxon>Spirochaetia</taxon>
        <taxon>Winmispirales</taxon>
        <taxon>Winmispiraceae</taxon>
        <taxon>Winmispira</taxon>
    </lineage>
</organism>
<dbReference type="RefSeq" id="WP_014623878.1">
    <property type="nucleotide sequence ID" value="NC_017583.1"/>
</dbReference>
<dbReference type="Proteomes" id="UP000007254">
    <property type="component" value="Chromosome"/>
</dbReference>
<evidence type="ECO:0000313" key="1">
    <source>
        <dbReference type="EMBL" id="AEJ60475.1"/>
    </source>
</evidence>
<reference evidence="1 2" key="1">
    <citation type="submission" date="2011-06" db="EMBL/GenBank/DDBJ databases">
        <title>The complete genome of Spirochaeta thermophila DSM 6578.</title>
        <authorList>
            <consortium name="US DOE Joint Genome Institute (JGI-PGF)"/>
            <person name="Lucas S."/>
            <person name="Lapidus A."/>
            <person name="Bruce D."/>
            <person name="Goodwin L."/>
            <person name="Pitluck S."/>
            <person name="Peters L."/>
            <person name="Kyrpides N."/>
            <person name="Mavromatis K."/>
            <person name="Ivanova N."/>
            <person name="Mikailova N."/>
            <person name="Pagani I."/>
            <person name="Chertkov O."/>
            <person name="Detter J.C."/>
            <person name="Tapia R."/>
            <person name="Han C."/>
            <person name="Land M."/>
            <person name="Hauser L."/>
            <person name="Markowitz V."/>
            <person name="Cheng J.-F."/>
            <person name="Hugenholtz P."/>
            <person name="Woyke T."/>
            <person name="Wu D."/>
            <person name="Spring S."/>
            <person name="Merkhoffer B."/>
            <person name="Schneider S."/>
            <person name="Klenk H.-P."/>
            <person name="Eisen J.A."/>
        </authorList>
    </citation>
    <scope>NUCLEOTIDE SEQUENCE [LARGE SCALE GENOMIC DNA]</scope>
    <source>
        <strain evidence="2">ATCC 700085 / DSM 6578 / Z-1203</strain>
    </source>
</reference>
<protein>
    <submittedName>
        <fullName evidence="1">Uncharacterized protein</fullName>
    </submittedName>
</protein>
<gene>
    <name evidence="1" type="ordered locus">Spith_0188</name>
</gene>
<proteinExistence type="predicted"/>
<accession>G0GCQ6</accession>
<dbReference type="HOGENOM" id="CLU_038261_0_0_12"/>
<dbReference type="STRING" id="869211.Spith_0188"/>